<dbReference type="SMART" id="SM00131">
    <property type="entry name" value="KU"/>
    <property type="match status" value="2"/>
</dbReference>
<evidence type="ECO:0000313" key="10">
    <source>
        <dbReference type="EMBL" id="NIE46827.1"/>
    </source>
</evidence>
<evidence type="ECO:0000256" key="4">
    <source>
        <dbReference type="ARBA" id="ARBA00022737"/>
    </source>
</evidence>
<evidence type="ECO:0000256" key="1">
    <source>
        <dbReference type="ARBA" id="ARBA00004613"/>
    </source>
</evidence>
<reference evidence="10" key="1">
    <citation type="submission" date="2020-03" db="EMBL/GenBank/DDBJ databases">
        <title>A transcriptome and proteome of the tick Rhipicephalus microplus shaped by the genetic composition of its hosts and developmental stage.</title>
        <authorList>
            <person name="Garcia G.R."/>
            <person name="Ribeiro J.M.C."/>
            <person name="Maruyama S.R."/>
            <person name="Gardinasse L.G."/>
            <person name="Nelson K."/>
            <person name="Ferreira B.R."/>
            <person name="Andrade T.G."/>
            <person name="Santos I.K.F.M."/>
        </authorList>
    </citation>
    <scope>NUCLEOTIDE SEQUENCE</scope>
    <source>
        <strain evidence="10">NSGR</strain>
        <tissue evidence="10">Salivary glands</tissue>
    </source>
</reference>
<dbReference type="GO" id="GO:0005576">
    <property type="term" value="C:extracellular region"/>
    <property type="evidence" value="ECO:0007669"/>
    <property type="project" value="UniProtKB-SubCell"/>
</dbReference>
<accession>A0A6G5A9X4</accession>
<protein>
    <submittedName>
        <fullName evidence="10">Putative kunitz</fullName>
    </submittedName>
</protein>
<keyword evidence="5" id="KW-0722">Serine protease inhibitor</keyword>
<dbReference type="PANTHER" id="PTHR10083">
    <property type="entry name" value="KUNITZ-TYPE PROTEASE INHIBITOR-RELATED"/>
    <property type="match status" value="1"/>
</dbReference>
<dbReference type="InterPro" id="IPR036880">
    <property type="entry name" value="Kunitz_BPTI_sf"/>
</dbReference>
<evidence type="ECO:0000256" key="7">
    <source>
        <dbReference type="SAM" id="MobiDB-lite"/>
    </source>
</evidence>
<keyword evidence="3" id="KW-0646">Protease inhibitor</keyword>
<dbReference type="PROSITE" id="PS00280">
    <property type="entry name" value="BPTI_KUNITZ_1"/>
    <property type="match status" value="1"/>
</dbReference>
<dbReference type="InterPro" id="IPR002223">
    <property type="entry name" value="Kunitz_BPTI"/>
</dbReference>
<dbReference type="OrthoDB" id="6501727at2759"/>
<dbReference type="PROSITE" id="PS50279">
    <property type="entry name" value="BPTI_KUNITZ_2"/>
    <property type="match status" value="2"/>
</dbReference>
<keyword evidence="4" id="KW-0677">Repeat</keyword>
<dbReference type="PRINTS" id="PR00759">
    <property type="entry name" value="BASICPTASE"/>
</dbReference>
<dbReference type="InterPro" id="IPR020901">
    <property type="entry name" value="Prtase_inh_Kunz-CS"/>
</dbReference>
<feature type="chain" id="PRO_5026101190" evidence="8">
    <location>
        <begin position="20"/>
        <end position="204"/>
    </location>
</feature>
<feature type="signal peptide" evidence="8">
    <location>
        <begin position="1"/>
        <end position="19"/>
    </location>
</feature>
<feature type="domain" description="BPTI/Kunitz inhibitor" evidence="9">
    <location>
        <begin position="112"/>
        <end position="162"/>
    </location>
</feature>
<evidence type="ECO:0000256" key="5">
    <source>
        <dbReference type="ARBA" id="ARBA00022900"/>
    </source>
</evidence>
<keyword evidence="8" id="KW-0732">Signal</keyword>
<comment type="subcellular location">
    <subcellularLocation>
        <location evidence="1">Secreted</location>
    </subcellularLocation>
</comment>
<proteinExistence type="predicted"/>
<evidence type="ECO:0000259" key="9">
    <source>
        <dbReference type="PROSITE" id="PS50279"/>
    </source>
</evidence>
<dbReference type="FunFam" id="4.10.410.10:FF:000020">
    <property type="entry name" value="Collagen, type VI, alpha 3"/>
    <property type="match status" value="1"/>
</dbReference>
<dbReference type="InterPro" id="IPR050098">
    <property type="entry name" value="TFPI/VKTCI-like"/>
</dbReference>
<evidence type="ECO:0000256" key="8">
    <source>
        <dbReference type="SAM" id="SignalP"/>
    </source>
</evidence>
<evidence type="ECO:0000256" key="3">
    <source>
        <dbReference type="ARBA" id="ARBA00022690"/>
    </source>
</evidence>
<name>A0A6G5A9X4_RHIMP</name>
<keyword evidence="6" id="KW-1015">Disulfide bond</keyword>
<dbReference type="EMBL" id="GIKN01004554">
    <property type="protein sequence ID" value="NIE46827.1"/>
    <property type="molecule type" value="Transcribed_RNA"/>
</dbReference>
<organism evidence="10">
    <name type="scientific">Rhipicephalus microplus</name>
    <name type="common">Cattle tick</name>
    <name type="synonym">Boophilus microplus</name>
    <dbReference type="NCBI Taxonomy" id="6941"/>
    <lineage>
        <taxon>Eukaryota</taxon>
        <taxon>Metazoa</taxon>
        <taxon>Ecdysozoa</taxon>
        <taxon>Arthropoda</taxon>
        <taxon>Chelicerata</taxon>
        <taxon>Arachnida</taxon>
        <taxon>Acari</taxon>
        <taxon>Parasitiformes</taxon>
        <taxon>Ixodida</taxon>
        <taxon>Ixodoidea</taxon>
        <taxon>Ixodidae</taxon>
        <taxon>Rhipicephalinae</taxon>
        <taxon>Rhipicephalus</taxon>
        <taxon>Boophilus</taxon>
    </lineage>
</organism>
<dbReference type="GO" id="GO:0004867">
    <property type="term" value="F:serine-type endopeptidase inhibitor activity"/>
    <property type="evidence" value="ECO:0007669"/>
    <property type="project" value="UniProtKB-KW"/>
</dbReference>
<evidence type="ECO:0000256" key="6">
    <source>
        <dbReference type="ARBA" id="ARBA00023157"/>
    </source>
</evidence>
<evidence type="ECO:0000256" key="2">
    <source>
        <dbReference type="ARBA" id="ARBA00022525"/>
    </source>
</evidence>
<dbReference type="SUPFAM" id="SSF57362">
    <property type="entry name" value="BPTI-like"/>
    <property type="match status" value="2"/>
</dbReference>
<dbReference type="CDD" id="cd22638">
    <property type="entry name" value="Kunitz_amblin-like"/>
    <property type="match status" value="1"/>
</dbReference>
<keyword evidence="2" id="KW-0964">Secreted</keyword>
<feature type="region of interest" description="Disordered" evidence="7">
    <location>
        <begin position="176"/>
        <end position="204"/>
    </location>
</feature>
<feature type="domain" description="BPTI/Kunitz inhibitor" evidence="9">
    <location>
        <begin position="52"/>
        <end position="102"/>
    </location>
</feature>
<dbReference type="AlphaFoldDB" id="A0A6G5A9X4"/>
<dbReference type="Pfam" id="PF00014">
    <property type="entry name" value="Kunitz_BPTI"/>
    <property type="match status" value="2"/>
</dbReference>
<dbReference type="VEuPathDB" id="VectorBase:LOC119167168"/>
<sequence length="204" mass="22607">MGLLFRCNALVMCITIVSGNIGNNEPDGNLYFLPGTGPGSGSSAAGKIPERCTKPPEKGYCRAFVPTWYFDFNRRLCRIFIYGGCGGNDNQFSSEKRCQEVCLPGRRTQRLCSLKPEPGGTGILCRRWYFDRNYGTCSLFSNNQCARNANGFYSCKICMRRCSNLKATEVCQLARSSTKPPSAQEQQTGNNTTPFNRPSSTLPE</sequence>
<dbReference type="Gene3D" id="4.10.410.10">
    <property type="entry name" value="Pancreatic trypsin inhibitor Kunitz domain"/>
    <property type="match status" value="2"/>
</dbReference>